<evidence type="ECO:0000256" key="2">
    <source>
        <dbReference type="SAM" id="SignalP"/>
    </source>
</evidence>
<dbReference type="InterPro" id="IPR024983">
    <property type="entry name" value="CHAT_dom"/>
</dbReference>
<dbReference type="EMBL" id="CP059851">
    <property type="protein sequence ID" value="QMW23346.1"/>
    <property type="molecule type" value="Genomic_DNA"/>
</dbReference>
<dbReference type="AlphaFoldDB" id="A0A7G5IJ04"/>
<feature type="coiled-coil region" evidence="1">
    <location>
        <begin position="371"/>
        <end position="398"/>
    </location>
</feature>
<sequence>MRGMRRHWLGAMLLAGAALPAVAAAPLPDSFDLGRGPQGELCRADRIWSDPAASGMFDRVYGVRCRGWTDTGSVGRLFLVTAGAKASAAVAAQQDARMSCGAPAAVTVERLGRGEGRRCLEREAGYDAVAVSIPRGKQLLVVEGLGRFLPNLLAGARAMAGVGKVPTGAELPKATIDLGAAPAPAAGALAGARTLDREALDGRKVEVLDYSIRGQHSEAREIVTRYLARLPADVPVGDRIEFTLDAALSESNLGYGDIAGAYLDRAATLLAGPDAPRGSLAEELRTKLAVYRAVDALNRRDFANAATLASAALALDPSAGAEVAGGGPLQDPFLLRQINNAGGSRSLTARDTSWVRPLILRAQTLYVRGAALRAQGQFQEAQEVLRQAERLMQRFDDSGLELSNLLWLRSGVAAEQGRVAMRLKQPAEARAAFARAASVLERSSVYADTPLVAQRRIEYANALLAVGDGAAARKEFDQAVAVLRANGPSASAGITGLDGYFGLLAAEIARGGAGAEPAKATFFEASQLISPPAVATQIAQLQKIFESGSSDAAVRAKALQDLDRDARAIATRLSTLPPSATRDRAALEAELGQVEARAAQVRSELAGDQQFQQAAESVVTLTELKNALAPNEAYLKLLSLAQASYAIVVRREGVAVYATTPGTAGLAKLAATVRQSIDGTVAADGRVIPLVYDVESAFALKEALLGPADSLLNGATTLVTEPSGPMTQLPFGVLVADKASVDAFAESVKLNSRDYSRVRFVAGAYRIDTAVSPRSFVIGRTQTPTRAQYSYLGLGNHARPTPTELAALPNRGAFAGRCAVRADALRAGFAAMKSIGAAELATAAKVMGADAKVVQQDAFTDSALDDGKGLGGTLRDFAVVHFATHGLKEGELDCDSPPALITSIAETGDSDGLLSFEEIAGLSMDANLVVLSACNTAAQTTASRASGSGFRARPGQAATLNGLVRAFLVAGSRAVLTTHWAIPDSFRARDGRQVAASTALVGTLFEAGVKGGMGDALKTAQTTMIANVDTSHPYYWGAFMLVGDGSRSMLARAK</sequence>
<reference evidence="4 5" key="1">
    <citation type="submission" date="2020-07" db="EMBL/GenBank/DDBJ databases">
        <title>Complete genome sequence for Sandaracinobacter sp. M6.</title>
        <authorList>
            <person name="Tang Y."/>
            <person name="Liu Q."/>
            <person name="Guo Z."/>
            <person name="Lei P."/>
            <person name="Huang B."/>
        </authorList>
    </citation>
    <scope>NUCLEOTIDE SEQUENCE [LARGE SCALE GENOMIC DNA]</scope>
    <source>
        <strain evidence="4 5">M6</strain>
    </source>
</reference>
<proteinExistence type="predicted"/>
<dbReference type="Pfam" id="PF12770">
    <property type="entry name" value="CHAT"/>
    <property type="match status" value="1"/>
</dbReference>
<feature type="chain" id="PRO_5028808882" evidence="2">
    <location>
        <begin position="24"/>
        <end position="1054"/>
    </location>
</feature>
<evidence type="ECO:0000256" key="1">
    <source>
        <dbReference type="SAM" id="Coils"/>
    </source>
</evidence>
<evidence type="ECO:0000313" key="4">
    <source>
        <dbReference type="EMBL" id="QMW23346.1"/>
    </source>
</evidence>
<dbReference type="SUPFAM" id="SSF48452">
    <property type="entry name" value="TPR-like"/>
    <property type="match status" value="2"/>
</dbReference>
<dbReference type="InterPro" id="IPR011990">
    <property type="entry name" value="TPR-like_helical_dom_sf"/>
</dbReference>
<keyword evidence="1" id="KW-0175">Coiled coil</keyword>
<dbReference type="Gene3D" id="1.25.40.10">
    <property type="entry name" value="Tetratricopeptide repeat domain"/>
    <property type="match status" value="1"/>
</dbReference>
<dbReference type="RefSeq" id="WP_182297112.1">
    <property type="nucleotide sequence ID" value="NZ_CP059851.1"/>
</dbReference>
<dbReference type="KEGG" id="sand:H3309_02245"/>
<dbReference type="Proteomes" id="UP000515292">
    <property type="component" value="Chromosome"/>
</dbReference>
<feature type="signal peptide" evidence="2">
    <location>
        <begin position="1"/>
        <end position="23"/>
    </location>
</feature>
<evidence type="ECO:0000313" key="5">
    <source>
        <dbReference type="Proteomes" id="UP000515292"/>
    </source>
</evidence>
<protein>
    <submittedName>
        <fullName evidence="4">CHAT domain-containing protein</fullName>
    </submittedName>
</protein>
<gene>
    <name evidence="4" type="ORF">H3309_02245</name>
</gene>
<feature type="domain" description="CHAT" evidence="3">
    <location>
        <begin position="696"/>
        <end position="1044"/>
    </location>
</feature>
<evidence type="ECO:0000259" key="3">
    <source>
        <dbReference type="Pfam" id="PF12770"/>
    </source>
</evidence>
<keyword evidence="2" id="KW-0732">Signal</keyword>
<keyword evidence="5" id="KW-1185">Reference proteome</keyword>
<accession>A0A7G5IJ04</accession>
<organism evidence="4 5">
    <name type="scientific">Sandaracinobacteroides saxicola</name>
    <dbReference type="NCBI Taxonomy" id="2759707"/>
    <lineage>
        <taxon>Bacteria</taxon>
        <taxon>Pseudomonadati</taxon>
        <taxon>Pseudomonadota</taxon>
        <taxon>Alphaproteobacteria</taxon>
        <taxon>Sphingomonadales</taxon>
        <taxon>Sphingosinicellaceae</taxon>
        <taxon>Sandaracinobacteroides</taxon>
    </lineage>
</organism>
<name>A0A7G5IJ04_9SPHN</name>